<dbReference type="RefSeq" id="WP_137616778.1">
    <property type="nucleotide sequence ID" value="NZ_BJDI01000011.1"/>
</dbReference>
<dbReference type="PANTHER" id="PTHR46523">
    <property type="entry name" value="DCTP PYROPHOSPHATASE 1"/>
    <property type="match status" value="1"/>
</dbReference>
<accession>A0ABW1SMA6</accession>
<protein>
    <submittedName>
        <fullName evidence="1">Nucleotide pyrophosphohydrolase</fullName>
    </submittedName>
</protein>
<evidence type="ECO:0000313" key="1">
    <source>
        <dbReference type="EMBL" id="MFC6202676.1"/>
    </source>
</evidence>
<dbReference type="CDD" id="cd11537">
    <property type="entry name" value="NTP-PPase_RS21-C6_like"/>
    <property type="match status" value="1"/>
</dbReference>
<reference evidence="2" key="1">
    <citation type="journal article" date="2019" name="Int. J. Syst. Evol. Microbiol.">
        <title>The Global Catalogue of Microorganisms (GCM) 10K type strain sequencing project: providing services to taxonomists for standard genome sequencing and annotation.</title>
        <authorList>
            <consortium name="The Broad Institute Genomics Platform"/>
            <consortium name="The Broad Institute Genome Sequencing Center for Infectious Disease"/>
            <person name="Wu L."/>
            <person name="Ma J."/>
        </authorList>
    </citation>
    <scope>NUCLEOTIDE SEQUENCE [LARGE SCALE GENOMIC DNA]</scope>
    <source>
        <strain evidence="2">CCM 8930</strain>
    </source>
</reference>
<keyword evidence="2" id="KW-1185">Reference proteome</keyword>
<gene>
    <name evidence="1" type="ORF">ACFP1L_12460</name>
</gene>
<dbReference type="Pfam" id="PF12643">
    <property type="entry name" value="MazG-like"/>
    <property type="match status" value="1"/>
</dbReference>
<sequence length="102" mass="12202">MDYKDVEQGLIDFRDKKGWEKYHNLKDLAISLNLEASEVLEIFQWEPSNHELTAGERDHLEEELADTLIYTFYMCNRLGINPLDIVAKKMKFNQKRHWDKTE</sequence>
<dbReference type="InterPro" id="IPR052555">
    <property type="entry name" value="dCTP_Pyrophosphatase"/>
</dbReference>
<organism evidence="1 2">
    <name type="scientific">Lactiplantibacillus nangangensis</name>
    <dbReference type="NCBI Taxonomy" id="2559917"/>
    <lineage>
        <taxon>Bacteria</taxon>
        <taxon>Bacillati</taxon>
        <taxon>Bacillota</taxon>
        <taxon>Bacilli</taxon>
        <taxon>Lactobacillales</taxon>
        <taxon>Lactobacillaceae</taxon>
        <taxon>Lactiplantibacillus</taxon>
    </lineage>
</organism>
<dbReference type="InterPro" id="IPR025984">
    <property type="entry name" value="DCTPP"/>
</dbReference>
<dbReference type="PIRSF" id="PIRSF029826">
    <property type="entry name" value="UCP029826_pph"/>
    <property type="match status" value="1"/>
</dbReference>
<dbReference type="PANTHER" id="PTHR46523:SF1">
    <property type="entry name" value="DCTP PYROPHOSPHATASE 1"/>
    <property type="match status" value="1"/>
</dbReference>
<comment type="caution">
    <text evidence="1">The sequence shown here is derived from an EMBL/GenBank/DDBJ whole genome shotgun (WGS) entry which is preliminary data.</text>
</comment>
<dbReference type="Proteomes" id="UP001596171">
    <property type="component" value="Unassembled WGS sequence"/>
</dbReference>
<evidence type="ECO:0000313" key="2">
    <source>
        <dbReference type="Proteomes" id="UP001596171"/>
    </source>
</evidence>
<name>A0ABW1SMA6_9LACO</name>
<proteinExistence type="predicted"/>
<dbReference type="SUPFAM" id="SSF101386">
    <property type="entry name" value="all-alpha NTP pyrophosphatases"/>
    <property type="match status" value="1"/>
</dbReference>
<dbReference type="Gene3D" id="1.10.287.1080">
    <property type="entry name" value="MazG-like"/>
    <property type="match status" value="1"/>
</dbReference>
<dbReference type="EMBL" id="JBHSSE010000027">
    <property type="protein sequence ID" value="MFC6202676.1"/>
    <property type="molecule type" value="Genomic_DNA"/>
</dbReference>